<reference evidence="1 2" key="1">
    <citation type="submission" date="2016-10" db="EMBL/GenBank/DDBJ databases">
        <authorList>
            <person name="de Groot N.N."/>
        </authorList>
    </citation>
    <scope>NUCLEOTIDE SEQUENCE [LARGE SCALE GENOMIC DNA]</scope>
    <source>
        <strain evidence="1 2">DSM 3217</strain>
    </source>
</reference>
<name>A0A1G6A2T3_EUBOX</name>
<accession>A0A1G6A2T3</accession>
<keyword evidence="2" id="KW-1185">Reference proteome</keyword>
<dbReference type="EMBL" id="FMXR01000004">
    <property type="protein sequence ID" value="SDB02754.1"/>
    <property type="molecule type" value="Genomic_DNA"/>
</dbReference>
<gene>
    <name evidence="1" type="ORF">SAMN02910417_00197</name>
</gene>
<proteinExistence type="predicted"/>
<protein>
    <submittedName>
        <fullName evidence="1">Uncharacterized protein</fullName>
    </submittedName>
</protein>
<evidence type="ECO:0000313" key="2">
    <source>
        <dbReference type="Proteomes" id="UP000199228"/>
    </source>
</evidence>
<dbReference type="AlphaFoldDB" id="A0A1G6A2T3"/>
<dbReference type="Proteomes" id="UP000199228">
    <property type="component" value="Unassembled WGS sequence"/>
</dbReference>
<sequence length="42" mass="5236">MKKHITYNPYEMITEIKVDNKSATEMFYRNEWLDMFFIKCLL</sequence>
<evidence type="ECO:0000313" key="1">
    <source>
        <dbReference type="EMBL" id="SDB02754.1"/>
    </source>
</evidence>
<dbReference type="STRING" id="1732.SAMN02910417_00197"/>
<organism evidence="1 2">
    <name type="scientific">Eubacterium oxidoreducens</name>
    <dbReference type="NCBI Taxonomy" id="1732"/>
    <lineage>
        <taxon>Bacteria</taxon>
        <taxon>Bacillati</taxon>
        <taxon>Bacillota</taxon>
        <taxon>Clostridia</taxon>
        <taxon>Eubacteriales</taxon>
        <taxon>Eubacteriaceae</taxon>
        <taxon>Eubacterium</taxon>
    </lineage>
</organism>